<dbReference type="PROSITE" id="PS50294">
    <property type="entry name" value="WD_REPEATS_REGION"/>
    <property type="match status" value="12"/>
</dbReference>
<dbReference type="InterPro" id="IPR027417">
    <property type="entry name" value="P-loop_NTPase"/>
</dbReference>
<gene>
    <name evidence="5" type="ORF">CALCODRAFT_461638</name>
</gene>
<dbReference type="PROSITE" id="PS50082">
    <property type="entry name" value="WD_REPEATS_2"/>
    <property type="match status" value="13"/>
</dbReference>
<evidence type="ECO:0000256" key="1">
    <source>
        <dbReference type="ARBA" id="ARBA00022574"/>
    </source>
</evidence>
<dbReference type="PROSITE" id="PS00678">
    <property type="entry name" value="WD_REPEATS_1"/>
    <property type="match status" value="7"/>
</dbReference>
<dbReference type="OrthoDB" id="538223at2759"/>
<dbReference type="SUPFAM" id="SSF50978">
    <property type="entry name" value="WD40 repeat-like"/>
    <property type="match status" value="2"/>
</dbReference>
<dbReference type="PANTHER" id="PTHR44129">
    <property type="entry name" value="WD REPEAT-CONTAINING PROTEIN POP1"/>
    <property type="match status" value="1"/>
</dbReference>
<dbReference type="Gene3D" id="3.40.50.300">
    <property type="entry name" value="P-loop containing nucleotide triphosphate hydrolases"/>
    <property type="match status" value="1"/>
</dbReference>
<dbReference type="CDD" id="cd00200">
    <property type="entry name" value="WD40"/>
    <property type="match status" value="1"/>
</dbReference>
<reference evidence="5 6" key="1">
    <citation type="journal article" date="2016" name="Mol. Biol. Evol.">
        <title>Comparative Genomics of Early-Diverging Mushroom-Forming Fungi Provides Insights into the Origins of Lignocellulose Decay Capabilities.</title>
        <authorList>
            <person name="Nagy L.G."/>
            <person name="Riley R."/>
            <person name="Tritt A."/>
            <person name="Adam C."/>
            <person name="Daum C."/>
            <person name="Floudas D."/>
            <person name="Sun H."/>
            <person name="Yadav J.S."/>
            <person name="Pangilinan J."/>
            <person name="Larsson K.H."/>
            <person name="Matsuura K."/>
            <person name="Barry K."/>
            <person name="Labutti K."/>
            <person name="Kuo R."/>
            <person name="Ohm R.A."/>
            <person name="Bhattacharya S.S."/>
            <person name="Shirouzu T."/>
            <person name="Yoshinaga Y."/>
            <person name="Martin F.M."/>
            <person name="Grigoriev I.V."/>
            <person name="Hibbett D.S."/>
        </authorList>
    </citation>
    <scope>NUCLEOTIDE SEQUENCE [LARGE SCALE GENOMIC DNA]</scope>
    <source>
        <strain evidence="5 6">HHB12733</strain>
    </source>
</reference>
<dbReference type="InterPro" id="IPR001680">
    <property type="entry name" value="WD40_rpt"/>
</dbReference>
<dbReference type="PRINTS" id="PR00320">
    <property type="entry name" value="GPROTEINBRPT"/>
</dbReference>
<dbReference type="STRING" id="1353952.A0A165CAP3"/>
<feature type="domain" description="NACHT" evidence="4">
    <location>
        <begin position="399"/>
        <end position="543"/>
    </location>
</feature>
<feature type="repeat" description="WD" evidence="3">
    <location>
        <begin position="1407"/>
        <end position="1448"/>
    </location>
</feature>
<dbReference type="InterPro" id="IPR019775">
    <property type="entry name" value="WD40_repeat_CS"/>
</dbReference>
<feature type="repeat" description="WD" evidence="3">
    <location>
        <begin position="933"/>
        <end position="965"/>
    </location>
</feature>
<dbReference type="InterPro" id="IPR036322">
    <property type="entry name" value="WD40_repeat_dom_sf"/>
</dbReference>
<organism evidence="5 6">
    <name type="scientific">Calocera cornea HHB12733</name>
    <dbReference type="NCBI Taxonomy" id="1353952"/>
    <lineage>
        <taxon>Eukaryota</taxon>
        <taxon>Fungi</taxon>
        <taxon>Dikarya</taxon>
        <taxon>Basidiomycota</taxon>
        <taxon>Agaricomycotina</taxon>
        <taxon>Dacrymycetes</taxon>
        <taxon>Dacrymycetales</taxon>
        <taxon>Dacrymycetaceae</taxon>
        <taxon>Calocera</taxon>
    </lineage>
</organism>
<accession>A0A165CAP3</accession>
<feature type="repeat" description="WD" evidence="3">
    <location>
        <begin position="1364"/>
        <end position="1405"/>
    </location>
</feature>
<dbReference type="Pfam" id="PF00400">
    <property type="entry name" value="WD40"/>
    <property type="match status" value="13"/>
</dbReference>
<keyword evidence="1 3" id="KW-0853">WD repeat</keyword>
<dbReference type="InterPro" id="IPR015943">
    <property type="entry name" value="WD40/YVTN_repeat-like_dom_sf"/>
</dbReference>
<evidence type="ECO:0000259" key="4">
    <source>
        <dbReference type="PROSITE" id="PS50837"/>
    </source>
</evidence>
<dbReference type="InterPro" id="IPR007111">
    <property type="entry name" value="NACHT_NTPase"/>
</dbReference>
<feature type="repeat" description="WD" evidence="3">
    <location>
        <begin position="1148"/>
        <end position="1189"/>
    </location>
</feature>
<dbReference type="EMBL" id="KV424168">
    <property type="protein sequence ID" value="KZT50502.1"/>
    <property type="molecule type" value="Genomic_DNA"/>
</dbReference>
<dbReference type="InterPro" id="IPR050349">
    <property type="entry name" value="WD_LIS1/nudF_dynein_reg"/>
</dbReference>
<feature type="repeat" description="WD" evidence="3">
    <location>
        <begin position="976"/>
        <end position="1017"/>
    </location>
</feature>
<dbReference type="SUPFAM" id="SSF52540">
    <property type="entry name" value="P-loop containing nucleoside triphosphate hydrolases"/>
    <property type="match status" value="1"/>
</dbReference>
<evidence type="ECO:0000256" key="2">
    <source>
        <dbReference type="ARBA" id="ARBA00022737"/>
    </source>
</evidence>
<dbReference type="Pfam" id="PF24883">
    <property type="entry name" value="NPHP3_N"/>
    <property type="match status" value="1"/>
</dbReference>
<feature type="repeat" description="WD" evidence="3">
    <location>
        <begin position="1105"/>
        <end position="1146"/>
    </location>
</feature>
<feature type="repeat" description="WD" evidence="3">
    <location>
        <begin position="1019"/>
        <end position="1060"/>
    </location>
</feature>
<evidence type="ECO:0000256" key="3">
    <source>
        <dbReference type="PROSITE-ProRule" id="PRU00221"/>
    </source>
</evidence>
<feature type="repeat" description="WD" evidence="3">
    <location>
        <begin position="1319"/>
        <end position="1362"/>
    </location>
</feature>
<keyword evidence="6" id="KW-1185">Reference proteome</keyword>
<feature type="repeat" description="WD" evidence="3">
    <location>
        <begin position="1286"/>
        <end position="1317"/>
    </location>
</feature>
<dbReference type="SMART" id="SM00320">
    <property type="entry name" value="WD40"/>
    <property type="match status" value="12"/>
</dbReference>
<feature type="repeat" description="WD" evidence="3">
    <location>
        <begin position="1450"/>
        <end position="1491"/>
    </location>
</feature>
<feature type="repeat" description="WD" evidence="3">
    <location>
        <begin position="1257"/>
        <end position="1285"/>
    </location>
</feature>
<feature type="repeat" description="WD" evidence="3">
    <location>
        <begin position="1062"/>
        <end position="1103"/>
    </location>
</feature>
<sequence length="1613" mass="177731">MVRNGEARKNQERSASRYSCTGALVQGLTRRSLFKSKAQYSIKVTIGGKDVWESEVCMSKRSTVDWRVDADKPAFECTSSSNIQVTLYKNHSSKPVEVLDNTSLSLPSWLEREDAPIPKPIPGGQATEPIYVQLFFTRSDETVANVGGGGQLHQTMEATNAYAADALNTDRIDTITSTVDNINGLAKSTGDIASAVTPLLKNLAWFMDAMDVVTEVHPAAKAAWSVISEVYKQELDGKIQDLLLKMNDTYDLVCDAQELRTVRDDPGTFQGRERALTRLCEQTEECGRFIMKYAQEPRFFRRLAKNITADVDKQLTRYSNRLDALQLAFRAGTLLHTEIVTDQTLEELKAHVIDTDVRKIPSVDGAGYEPRKQCLEHTRQALLDDIAIWASDDSENTERAYILMGPVGTGKSTIAHTVAGLFRDMDRLGASFCFDSKSAEKRTPVDLFRNVSRALAGYDTAFKTALWTELGEERLYTTRDIKEQFDMFIFRPAKKLLLNDSILIMVDGLDQSGTAQERQELISIIRDSLKELPATVRILVTCRAERDFNQAFPESTTDVIVQQMPTLQDDPLLRSDIFQYVQHQLAPVLVGLPENTCASLADGSEGLFQWAAVACQYISDKTFNEAPSVRYNQVMKHANTGLYGLYDGILSQLLNPNPDSSNKNIKEKAAKDLRDFKAIMGFVLASVEPLSINAIATLLGSLVSEQHLQVYRILPFLGSLLSGVGENTTPIRPLHSSFVEFLQDNDDEAVYSINIVDHHERFTMASLCLLSSELHFNMGRLRTSYLLNSDVISKMEVNSRVPEALLYACKYWGFHLSKSGQGYEKSVSGLVRDLFLKNFLFWLDTASTAGVVSSVINCIAVSLNRIQVTLRGLQFLRAFADPIADSASHIYLSAVIWAPATSTTVNIYRQTHMRTAQVYSGQLAALPTLKRIISQHEEGIASVAFSHDGRWIVSGSLDKTIRVWDAEFGTAMCDPLRGHTSRVRCVAFSHDGKRIVSCSADNTIRIWDGKNGTAIGKPLTGHDGWVRSVAFSQDGKRIVSGSTDRTIRIWNASEGTMEGSPLTGHSAPVRSVAFSPDGSHIVSGSGDGTILLWDLRTPTRQGNPLEGHSGGVTSVSFSQDGKHIISGSEDTTVRIWNVRTRKSRGEPLTGHTGAITSVSLSQDGTRIVSGSGDMTIRVWDANTGTSIGEPLRGSEDGTIRVWDAYAETTTEDPSSSHAEGVRSVAFSPDGKRIVSGSRDRTVRVWNAKTGAAIGEPLVEHQLAVASVVFSPNGKLIVSGSEDSTLLAFSPNNKRIASASFDRTIRIWDVETREAIGEPLRGHKDWVRSVAFSPIGRGARIVSGSDDRTVRIWDVLTGREVCDPLIGHDHWVRSVAFSPDGTRIVSGSDDKTIRIWNAEDGTAVGKPLLGHKSVVTSVSFSPDGKRIVSGSADETIRMWDAGTHELIGAPLTEQDGWISSIAFSPDGRWIVSGSDDKTIRVWTAEIDEQSDATEQAAPGQLLSNGAIQNDSVPVEEDNDLRIRAWNNCCFSLSPRKAHQLRQLYDPGMVPIRLDRKTGWILGNERDRILWVPPYLIDRLSLGALQMVIPGPAIQVDLSRFVHGEEWTKCWIGPP</sequence>
<dbReference type="Gene3D" id="2.130.10.10">
    <property type="entry name" value="YVTN repeat-like/Quinoprotein amine dehydrogenase"/>
    <property type="match status" value="5"/>
</dbReference>
<dbReference type="Proteomes" id="UP000076842">
    <property type="component" value="Unassembled WGS sequence"/>
</dbReference>
<dbReference type="InterPro" id="IPR056884">
    <property type="entry name" value="NPHP3-like_N"/>
</dbReference>
<evidence type="ECO:0000313" key="6">
    <source>
        <dbReference type="Proteomes" id="UP000076842"/>
    </source>
</evidence>
<evidence type="ECO:0000313" key="5">
    <source>
        <dbReference type="EMBL" id="KZT50502.1"/>
    </source>
</evidence>
<dbReference type="InterPro" id="IPR020472">
    <property type="entry name" value="WD40_PAC1"/>
</dbReference>
<dbReference type="InParanoid" id="A0A165CAP3"/>
<keyword evidence="2" id="KW-0677">Repeat</keyword>
<feature type="repeat" description="WD" evidence="3">
    <location>
        <begin position="1214"/>
        <end position="1255"/>
    </location>
</feature>
<protein>
    <submittedName>
        <fullName evidence="5">WD40 repeat-like protein</fullName>
    </submittedName>
</protein>
<dbReference type="PROSITE" id="PS50837">
    <property type="entry name" value="NACHT"/>
    <property type="match status" value="1"/>
</dbReference>
<proteinExistence type="predicted"/>
<name>A0A165CAP3_9BASI</name>